<reference evidence="3" key="1">
    <citation type="submission" date="2022-10" db="EMBL/GenBank/DDBJ databases">
        <title>The complete genomes of actinobacterial strains from the NBC collection.</title>
        <authorList>
            <person name="Joergensen T.S."/>
            <person name="Alvarez Arevalo M."/>
            <person name="Sterndorff E.B."/>
            <person name="Faurdal D."/>
            <person name="Vuksanovic O."/>
            <person name="Mourched A.-S."/>
            <person name="Charusanti P."/>
            <person name="Shaw S."/>
            <person name="Blin K."/>
            <person name="Weber T."/>
        </authorList>
    </citation>
    <scope>NUCLEOTIDE SEQUENCE</scope>
    <source>
        <strain evidence="3">NBC_00119</strain>
    </source>
</reference>
<keyword evidence="2" id="KW-0812">Transmembrane</keyword>
<feature type="compositionally biased region" description="Low complexity" evidence="1">
    <location>
        <begin position="1"/>
        <end position="10"/>
    </location>
</feature>
<feature type="region of interest" description="Disordered" evidence="1">
    <location>
        <begin position="523"/>
        <end position="547"/>
    </location>
</feature>
<feature type="transmembrane region" description="Helical" evidence="2">
    <location>
        <begin position="155"/>
        <end position="174"/>
    </location>
</feature>
<sequence length="547" mass="59973">MTTAAAAATAPPFSSPLARRSGPHAQEISAMSVTRPRSRLRSSAAAVKAQELWSHVPSALRLPLAVFLSCQACYLLWWMAFHPGLIDYDALAYTWQVTTDHWISNHSVLYNSLLWLSLNTTGGFGALTLLQTIAMSAVLGYTCASLRTLGVRGRWSAPAALACAAAPPLGVFTVYVGKDVPFTICAVLAFAVTVRLVGRRLRGSWNGRLRRSELLLLCVAFLGISLFRNNGFPVAVIAGLSLLLVLPGARRLIAVLVTVTTAVTLTLMLVVYSAVGVQKPPRTLVYNLHYADLAVTYAQAPGLFTQDDLRLMSRAAPLSDWRTTGATCFASDPLYRKLNRHVTDQLTEPLVQLWWRTLRKAPQKVMGARICRGHIAWAVFPGPQDQGGRTYNSLNWVNPTFYKWYPEMRTSPYRQASQPHPPSQALRDVGVFAYAASRVPQLEWLLWRGAIWCYATYVLVTRLTRARGCRALFALAGVTFGTQFTVFVATPSPCFRYMAAPMFIGVLCLSLIPALRGAARPVVPPPASRATPSTASDTSPKNVEYTQ</sequence>
<feature type="region of interest" description="Disordered" evidence="1">
    <location>
        <begin position="1"/>
        <end position="23"/>
    </location>
</feature>
<feature type="transmembrane region" description="Helical" evidence="2">
    <location>
        <begin position="214"/>
        <end position="246"/>
    </location>
</feature>
<dbReference type="AlphaFoldDB" id="A0AAU1U7C9"/>
<dbReference type="EMBL" id="CP108195">
    <property type="protein sequence ID" value="WTS12363.1"/>
    <property type="molecule type" value="Genomic_DNA"/>
</dbReference>
<protein>
    <recommendedName>
        <fullName evidence="4">Glycosyltransferase RgtA/B/C/D-like domain-containing protein</fullName>
    </recommendedName>
</protein>
<name>A0AAU1U7C9_9ACTN</name>
<keyword evidence="2" id="KW-1133">Transmembrane helix</keyword>
<feature type="transmembrane region" description="Helical" evidence="2">
    <location>
        <begin position="252"/>
        <end position="275"/>
    </location>
</feature>
<keyword evidence="2" id="KW-0472">Membrane</keyword>
<organism evidence="3">
    <name type="scientific">Streptomyces sp. NBC_00119</name>
    <dbReference type="NCBI Taxonomy" id="2975659"/>
    <lineage>
        <taxon>Bacteria</taxon>
        <taxon>Bacillati</taxon>
        <taxon>Actinomycetota</taxon>
        <taxon>Actinomycetes</taxon>
        <taxon>Kitasatosporales</taxon>
        <taxon>Streptomycetaceae</taxon>
        <taxon>Streptomyces</taxon>
    </lineage>
</organism>
<proteinExistence type="predicted"/>
<feature type="transmembrane region" description="Helical" evidence="2">
    <location>
        <begin position="471"/>
        <end position="489"/>
    </location>
</feature>
<feature type="transmembrane region" description="Helical" evidence="2">
    <location>
        <begin position="495"/>
        <end position="515"/>
    </location>
</feature>
<evidence type="ECO:0000256" key="2">
    <source>
        <dbReference type="SAM" id="Phobius"/>
    </source>
</evidence>
<feature type="transmembrane region" description="Helical" evidence="2">
    <location>
        <begin position="123"/>
        <end position="143"/>
    </location>
</feature>
<gene>
    <name evidence="3" type="ORF">OHU69_15790</name>
</gene>
<evidence type="ECO:0008006" key="4">
    <source>
        <dbReference type="Google" id="ProtNLM"/>
    </source>
</evidence>
<evidence type="ECO:0000256" key="1">
    <source>
        <dbReference type="SAM" id="MobiDB-lite"/>
    </source>
</evidence>
<feature type="transmembrane region" description="Helical" evidence="2">
    <location>
        <begin position="180"/>
        <end position="198"/>
    </location>
</feature>
<evidence type="ECO:0000313" key="3">
    <source>
        <dbReference type="EMBL" id="WTS12363.1"/>
    </source>
</evidence>
<feature type="compositionally biased region" description="Polar residues" evidence="1">
    <location>
        <begin position="536"/>
        <end position="547"/>
    </location>
</feature>
<accession>A0AAU1U7C9</accession>
<feature type="transmembrane region" description="Helical" evidence="2">
    <location>
        <begin position="62"/>
        <end position="81"/>
    </location>
</feature>